<dbReference type="NCBIfam" id="TIGR01784">
    <property type="entry name" value="T_den_put_tspse"/>
    <property type="match status" value="1"/>
</dbReference>
<protein>
    <submittedName>
        <fullName evidence="2">Rpn family recombination-promoting nuclease/putative transposase</fullName>
    </submittedName>
</protein>
<evidence type="ECO:0000313" key="3">
    <source>
        <dbReference type="Proteomes" id="UP001204953"/>
    </source>
</evidence>
<feature type="domain" description="DUF4351" evidence="1">
    <location>
        <begin position="144"/>
        <end position="202"/>
    </location>
</feature>
<dbReference type="Pfam" id="PF14261">
    <property type="entry name" value="DUF4351"/>
    <property type="match status" value="1"/>
</dbReference>
<dbReference type="EMBL" id="JAMZMM010000275">
    <property type="protein sequence ID" value="MCP2731067.1"/>
    <property type="molecule type" value="Genomic_DNA"/>
</dbReference>
<comment type="caution">
    <text evidence="2">The sequence shown here is derived from an EMBL/GenBank/DDBJ whole genome shotgun (WGS) entry which is preliminary data.</text>
</comment>
<name>A0AAE3GW04_9CYAN</name>
<sequence>MTIAFYTQLKSGQGYSKLNPVIALTITDFEMFANRDKVISHFAFADMDDSFVYRDKPLEMVFVELPKFKKELGELESLTDKWIYFMKQSSTLEAIPETMGAIPEIEKAMRIANLANLSLEELEDVEKEQMLIEDRRGEILKGKEEGLQEGQVRLIIRQLERRLGAIDPDTQTRISELSIEQLENLGEALLDFSTSADLIAWLPDGNK</sequence>
<reference evidence="2" key="1">
    <citation type="submission" date="2022-06" db="EMBL/GenBank/DDBJ databases">
        <title>New cyanobacteria of genus Symplocastrum in benthos of Lake Baikal.</title>
        <authorList>
            <person name="Sorokovikova E."/>
            <person name="Tikhonova I."/>
            <person name="Krasnopeev A."/>
            <person name="Evseev P."/>
            <person name="Gladkikh A."/>
            <person name="Belykh O."/>
        </authorList>
    </citation>
    <scope>NUCLEOTIDE SEQUENCE</scope>
    <source>
        <strain evidence="2">BBK-W-15</strain>
    </source>
</reference>
<evidence type="ECO:0000313" key="2">
    <source>
        <dbReference type="EMBL" id="MCP2731067.1"/>
    </source>
</evidence>
<dbReference type="PANTHER" id="PTHR35586:SF2">
    <property type="entry name" value="SLL1542 PROTEIN"/>
    <property type="match status" value="1"/>
</dbReference>
<dbReference type="Proteomes" id="UP001204953">
    <property type="component" value="Unassembled WGS sequence"/>
</dbReference>
<dbReference type="Pfam" id="PF12784">
    <property type="entry name" value="PDDEXK_2"/>
    <property type="match status" value="1"/>
</dbReference>
<evidence type="ECO:0000259" key="1">
    <source>
        <dbReference type="Pfam" id="PF14261"/>
    </source>
</evidence>
<gene>
    <name evidence="2" type="ORF">NJ959_21810</name>
</gene>
<dbReference type="InterPro" id="IPR025587">
    <property type="entry name" value="DUF4351"/>
</dbReference>
<organism evidence="2 3">
    <name type="scientific">Limnofasciculus baicalensis BBK-W-15</name>
    <dbReference type="NCBI Taxonomy" id="2699891"/>
    <lineage>
        <taxon>Bacteria</taxon>
        <taxon>Bacillati</taxon>
        <taxon>Cyanobacteriota</taxon>
        <taxon>Cyanophyceae</taxon>
        <taxon>Coleofasciculales</taxon>
        <taxon>Coleofasciculaceae</taxon>
        <taxon>Limnofasciculus</taxon>
        <taxon>Limnofasciculus baicalensis</taxon>
    </lineage>
</organism>
<dbReference type="PANTHER" id="PTHR35586">
    <property type="entry name" value="SLL1691 PROTEIN"/>
    <property type="match status" value="1"/>
</dbReference>
<accession>A0AAE3GW04</accession>
<keyword evidence="3" id="KW-1185">Reference proteome</keyword>
<proteinExistence type="predicted"/>
<dbReference type="RefSeq" id="WP_254013812.1">
    <property type="nucleotide sequence ID" value="NZ_JAMZMM010000275.1"/>
</dbReference>
<dbReference type="InterPro" id="IPR010106">
    <property type="entry name" value="RpnA"/>
</dbReference>
<dbReference type="AlphaFoldDB" id="A0AAE3GW04"/>